<proteinExistence type="predicted"/>
<evidence type="ECO:0000313" key="4">
    <source>
        <dbReference type="EMBL" id="ARN77135.1"/>
    </source>
</evidence>
<dbReference type="InterPro" id="IPR008756">
    <property type="entry name" value="Peptidase_M56"/>
</dbReference>
<dbReference type="STRING" id="331648.BST97_03540"/>
<evidence type="ECO:0000259" key="2">
    <source>
        <dbReference type="Pfam" id="PF03544"/>
    </source>
</evidence>
<dbReference type="Pfam" id="PF05569">
    <property type="entry name" value="Peptidase_M56"/>
    <property type="match status" value="1"/>
</dbReference>
<dbReference type="PANTHER" id="PTHR34978:SF3">
    <property type="entry name" value="SLR0241 PROTEIN"/>
    <property type="match status" value="1"/>
</dbReference>
<name>A0A1W6MHR6_9FLAO</name>
<dbReference type="AlphaFoldDB" id="A0A1W6MHR6"/>
<feature type="transmembrane region" description="Helical" evidence="1">
    <location>
        <begin position="34"/>
        <end position="55"/>
    </location>
</feature>
<evidence type="ECO:0000256" key="1">
    <source>
        <dbReference type="SAM" id="Phobius"/>
    </source>
</evidence>
<dbReference type="OrthoDB" id="1522859at2"/>
<keyword evidence="5" id="KW-1185">Reference proteome</keyword>
<dbReference type="GO" id="GO:0055085">
    <property type="term" value="P:transmembrane transport"/>
    <property type="evidence" value="ECO:0007669"/>
    <property type="project" value="InterPro"/>
</dbReference>
<evidence type="ECO:0000259" key="3">
    <source>
        <dbReference type="Pfam" id="PF05569"/>
    </source>
</evidence>
<dbReference type="EMBL" id="CP019344">
    <property type="protein sequence ID" value="ARN77135.1"/>
    <property type="molecule type" value="Genomic_DNA"/>
</dbReference>
<dbReference type="CDD" id="cd07341">
    <property type="entry name" value="M56_BlaR1_MecR1_like"/>
    <property type="match status" value="1"/>
</dbReference>
<dbReference type="Pfam" id="PF03544">
    <property type="entry name" value="TonB_C"/>
    <property type="match status" value="1"/>
</dbReference>
<dbReference type="RefSeq" id="WP_085765940.1">
    <property type="nucleotide sequence ID" value="NZ_CP019344.1"/>
</dbReference>
<dbReference type="Gene3D" id="3.30.1150.10">
    <property type="match status" value="1"/>
</dbReference>
<accession>A0A1W6MHR6</accession>
<feature type="domain" description="Peptidase M56" evidence="3">
    <location>
        <begin position="157"/>
        <end position="260"/>
    </location>
</feature>
<keyword evidence="1" id="KW-0812">Transmembrane</keyword>
<feature type="transmembrane region" description="Helical" evidence="1">
    <location>
        <begin position="270"/>
        <end position="288"/>
    </location>
</feature>
<dbReference type="PANTHER" id="PTHR34978">
    <property type="entry name" value="POSSIBLE SENSOR-TRANSDUCER PROTEIN BLAR"/>
    <property type="match status" value="1"/>
</dbReference>
<feature type="domain" description="TonB C-terminal" evidence="2">
    <location>
        <begin position="533"/>
        <end position="603"/>
    </location>
</feature>
<feature type="transmembrane region" description="Helical" evidence="1">
    <location>
        <begin position="6"/>
        <end position="22"/>
    </location>
</feature>
<gene>
    <name evidence="4" type="ORF">BST97_03540</name>
</gene>
<feature type="transmembrane region" description="Helical" evidence="1">
    <location>
        <begin position="98"/>
        <end position="116"/>
    </location>
</feature>
<protein>
    <recommendedName>
        <fullName evidence="6">BlaR1 peptidase M56</fullName>
    </recommendedName>
</protein>
<keyword evidence="1" id="KW-0472">Membrane</keyword>
<dbReference type="Proteomes" id="UP000193431">
    <property type="component" value="Chromosome"/>
</dbReference>
<reference evidence="4 5" key="1">
    <citation type="submission" date="2016-11" db="EMBL/GenBank/DDBJ databases">
        <title>Trade-off between light-utilization and light-protection in marine flavobacteria.</title>
        <authorList>
            <person name="Kumagai Y."/>
        </authorList>
    </citation>
    <scope>NUCLEOTIDE SEQUENCE [LARGE SCALE GENOMIC DNA]</scope>
    <source>
        <strain evidence="4 5">JCM 13191</strain>
    </source>
</reference>
<dbReference type="InterPro" id="IPR052173">
    <property type="entry name" value="Beta-lactam_resp_regulator"/>
</dbReference>
<organism evidence="4 5">
    <name type="scientific">Nonlabens spongiae</name>
    <dbReference type="NCBI Taxonomy" id="331648"/>
    <lineage>
        <taxon>Bacteria</taxon>
        <taxon>Pseudomonadati</taxon>
        <taxon>Bacteroidota</taxon>
        <taxon>Flavobacteriia</taxon>
        <taxon>Flavobacteriales</taxon>
        <taxon>Flavobacteriaceae</taxon>
        <taxon>Nonlabens</taxon>
    </lineage>
</organism>
<sequence>MNYLIHSALLTFLFYGVYQMFLKKETFHQFKRAYLLLVPVLSLLLPLVTVGTIQIPDLFAEPTPVINELVATERVEIVTDPLPISIEQEVENLTITEYAWMAYTGVGFVFLLLFILKIARVRSLIAGGVTKFLNNLFVTRVQESGVAFSFFNHVVLDEQFDEDITKSIVEHERIHIEQKHSWDLMFYEVLRVVFWFHPVSHLAQRELQVVHEYIVDQKLASNQSIPYQESLLAQTLGVTQISLVNSFNKKSNLKKRIAMISKTKSQPTKLLKLLWIIPIVCASLIYTACTDDVIEQETAQQKKSEIIDLKDFKEGQVDFYKGLTEEEKDLVEKYPISETKPSKEFYEYLQTEEGEILLTAWVKVNHNGTTYAIDRENGDQLISIIEHKDRDPIFRDVEQIKAFDIPKDKEMILHLFEILSRDRPAMASIDSEEFSILKGEREDGNSPWHFENVSYDENGNEIIEVVEIEELSDPYSNVQPISENITHSVPFSILEKAPTYPGCENLLTNEERKKCMSDNISRYVSKEFNTGLAADLGLKGRIKINVQFKIDSNGNIIDIASSARHQKLAEETFRVISSLPTMQPGEQRGEKVSVIYALPIIFQVQDN</sequence>
<evidence type="ECO:0000313" key="5">
    <source>
        <dbReference type="Proteomes" id="UP000193431"/>
    </source>
</evidence>
<dbReference type="InterPro" id="IPR037682">
    <property type="entry name" value="TonB_C"/>
</dbReference>
<keyword evidence="1" id="KW-1133">Transmembrane helix</keyword>
<evidence type="ECO:0008006" key="6">
    <source>
        <dbReference type="Google" id="ProtNLM"/>
    </source>
</evidence>